<proteinExistence type="predicted"/>
<organism evidence="2 3">
    <name type="scientific">Babesia caballi</name>
    <dbReference type="NCBI Taxonomy" id="5871"/>
    <lineage>
        <taxon>Eukaryota</taxon>
        <taxon>Sar</taxon>
        <taxon>Alveolata</taxon>
        <taxon>Apicomplexa</taxon>
        <taxon>Aconoidasida</taxon>
        <taxon>Piroplasmida</taxon>
        <taxon>Babesiidae</taxon>
        <taxon>Babesia</taxon>
    </lineage>
</organism>
<feature type="region of interest" description="Disordered" evidence="1">
    <location>
        <begin position="64"/>
        <end position="83"/>
    </location>
</feature>
<gene>
    <name evidence="2" type="ORF">BcabD6B2_38930</name>
</gene>
<evidence type="ECO:0000313" key="3">
    <source>
        <dbReference type="Proteomes" id="UP001497744"/>
    </source>
</evidence>
<reference evidence="2 3" key="1">
    <citation type="submission" date="2021-06" db="EMBL/GenBank/DDBJ databases">
        <title>Genome sequence of Babesia caballi.</title>
        <authorList>
            <person name="Yamagishi J."/>
            <person name="Kidaka T."/>
            <person name="Ochi A."/>
        </authorList>
    </citation>
    <scope>NUCLEOTIDE SEQUENCE [LARGE SCALE GENOMIC DNA]</scope>
    <source>
        <strain evidence="2">USDA-D6B2</strain>
    </source>
</reference>
<evidence type="ECO:0000313" key="2">
    <source>
        <dbReference type="EMBL" id="GIX64458.1"/>
    </source>
</evidence>
<protein>
    <recommendedName>
        <fullName evidence="4">C2 NT-type domain-containing protein</fullName>
    </recommendedName>
</protein>
<evidence type="ECO:0008006" key="4">
    <source>
        <dbReference type="Google" id="ProtNLM"/>
    </source>
</evidence>
<dbReference type="GeneID" id="94195939"/>
<dbReference type="Proteomes" id="UP001497744">
    <property type="component" value="Unassembled WGS sequence"/>
</dbReference>
<name>A0AAV4LXH9_BABCB</name>
<dbReference type="EMBL" id="BPLF01000003">
    <property type="protein sequence ID" value="GIX64458.1"/>
    <property type="molecule type" value="Genomic_DNA"/>
</dbReference>
<keyword evidence="3" id="KW-1185">Reference proteome</keyword>
<accession>A0AAV4LXH9</accession>
<dbReference type="AlphaFoldDB" id="A0AAV4LXH9"/>
<evidence type="ECO:0000256" key="1">
    <source>
        <dbReference type="SAM" id="MobiDB-lite"/>
    </source>
</evidence>
<dbReference type="RefSeq" id="XP_067716527.1">
    <property type="nucleotide sequence ID" value="XM_067860426.1"/>
</dbReference>
<sequence length="975" mass="106222">MSSTGRSSVSTGRSSASSRNSYSTHSFLFAFHVKSVLLSSQERTGDDSLHVRLAWSLSPKGYERDPWAQQGDDGTHTGSNYTSAPFDLDGAGAKNVDTAFPLLQCHNGRGNKMSVQRGSLTVAVVVERDNNTCLAATTLDLSVLVIEATLNLISVHLKNRRGALVGSLELCYVSQQRWVKVNKRKLSFLNSDSSSCVNSVAETSANDATSVLEGTKQTTRGQQEVTLKTLTPRADEYVLIFWNSANVCFVKNHPEDYQLQLMLNFVQTHLCRSSADQSGAEQNNTWDVSGASTMQRVESFSQTADSVISSSRAVPNSGILEFPDFGGERTAASEFTSTSPFISDFEGTDSTGRSSASVVKEPGSVRLLDYLSHQDRIIQSHLTRQLSADASSSSSWTSCTWLSAGMPLPNVPPRNAIRTPTPVIAFSVTASTPATVYRDSANPPSCISSAFERLSEGEEYSDLGDLSVANGIAGRVVVRNPDAVAPLRLDDVQGLTNPHNRLNTDDRWHEGAFDTANSFATRQKTQPVKDASFSRDTTGSTLPTSFQFNSNALKHNACLKSSVSTVDSGSISPHAEVSKAIDWGRPEDAAVLSTVAPVSGKRAANHVVHHEELFGTGYDLDIVEDVHCSVVIEDVTPLAMADDFIDVNRFYAEDDDYLGAFDARGSLGSGRCSTINNFYMGCDDVDLDISEPSVGRASRGAPREALKGNLVSAVYNAVTAEISAMSVEDLGVDHAECSLDVMSDALNDARALQLQQDKMSNDLLMNFFLQLLHCYCQKGVPQVMLMQDVVQKHLSAASLMQFLPAEYNPTVIRVALDILVRQLGMSLPAGRPNEAQLGTDYIAPQHAASGWPDPEARSATIRDELVQQRSFDLFASVSECETYSEVSTAEECFVPLPEVARREAALRRLHVVLDEMQRQIKTMDSRKLVYVSRMHSKPMKKRGCGLPLLAVKLALYHMFCGRRKLPTQVNTKVLV</sequence>
<feature type="region of interest" description="Disordered" evidence="1">
    <location>
        <begin position="1"/>
        <end position="20"/>
    </location>
</feature>
<comment type="caution">
    <text evidence="2">The sequence shown here is derived from an EMBL/GenBank/DDBJ whole genome shotgun (WGS) entry which is preliminary data.</text>
</comment>